<reference evidence="2 3" key="2">
    <citation type="submission" date="2020-07" db="EMBL/GenBank/DDBJ databases">
        <title>Genome assembly of wild tea tree DASZ reveals pedigree and selection history of tea varieties.</title>
        <authorList>
            <person name="Zhang W."/>
        </authorList>
    </citation>
    <scope>NUCLEOTIDE SEQUENCE [LARGE SCALE GENOMIC DNA]</scope>
    <source>
        <strain evidence="3">cv. G240</strain>
        <tissue evidence="2">Leaf</tissue>
    </source>
</reference>
<name>A0A7J7HQB7_CAMSI</name>
<dbReference type="Proteomes" id="UP000593564">
    <property type="component" value="Unassembled WGS sequence"/>
</dbReference>
<sequence length="99" mass="11180">MEYEILNAVIQLLLQSSGLEWFDSIADKALSEFWPSHEIANGIVRVIDVKPRKGAEKIEEEAIEAILVFRHGGRHRPPITIGKFPPKDPNAPPWAQNLK</sequence>
<evidence type="ECO:0000313" key="3">
    <source>
        <dbReference type="Proteomes" id="UP000593564"/>
    </source>
</evidence>
<comment type="caution">
    <text evidence="2">The sequence shown here is derived from an EMBL/GenBank/DDBJ whole genome shotgun (WGS) entry which is preliminary data.</text>
</comment>
<organism evidence="2 3">
    <name type="scientific">Camellia sinensis</name>
    <name type="common">Tea plant</name>
    <name type="synonym">Thea sinensis</name>
    <dbReference type="NCBI Taxonomy" id="4442"/>
    <lineage>
        <taxon>Eukaryota</taxon>
        <taxon>Viridiplantae</taxon>
        <taxon>Streptophyta</taxon>
        <taxon>Embryophyta</taxon>
        <taxon>Tracheophyta</taxon>
        <taxon>Spermatophyta</taxon>
        <taxon>Magnoliopsida</taxon>
        <taxon>eudicotyledons</taxon>
        <taxon>Gunneridae</taxon>
        <taxon>Pentapetalae</taxon>
        <taxon>asterids</taxon>
        <taxon>Ericales</taxon>
        <taxon>Theaceae</taxon>
        <taxon>Camellia</taxon>
    </lineage>
</organism>
<dbReference type="AlphaFoldDB" id="A0A7J7HQB7"/>
<gene>
    <name evidence="2" type="ORF">HYC85_007705</name>
</gene>
<evidence type="ECO:0000256" key="1">
    <source>
        <dbReference type="SAM" id="MobiDB-lite"/>
    </source>
</evidence>
<feature type="region of interest" description="Disordered" evidence="1">
    <location>
        <begin position="78"/>
        <end position="99"/>
    </location>
</feature>
<proteinExistence type="predicted"/>
<evidence type="ECO:0000313" key="2">
    <source>
        <dbReference type="EMBL" id="KAF5954849.1"/>
    </source>
</evidence>
<dbReference type="EMBL" id="JACBKZ010000003">
    <property type="protein sequence ID" value="KAF5954849.1"/>
    <property type="molecule type" value="Genomic_DNA"/>
</dbReference>
<keyword evidence="3" id="KW-1185">Reference proteome</keyword>
<protein>
    <submittedName>
        <fullName evidence="2">Uncharacterized protein</fullName>
    </submittedName>
</protein>
<accession>A0A7J7HQB7</accession>
<reference evidence="3" key="1">
    <citation type="journal article" date="2020" name="Nat. Commun.">
        <title>Genome assembly of wild tea tree DASZ reveals pedigree and selection history of tea varieties.</title>
        <authorList>
            <person name="Zhang W."/>
            <person name="Zhang Y."/>
            <person name="Qiu H."/>
            <person name="Guo Y."/>
            <person name="Wan H."/>
            <person name="Zhang X."/>
            <person name="Scossa F."/>
            <person name="Alseekh S."/>
            <person name="Zhang Q."/>
            <person name="Wang P."/>
            <person name="Xu L."/>
            <person name="Schmidt M.H."/>
            <person name="Jia X."/>
            <person name="Li D."/>
            <person name="Zhu A."/>
            <person name="Guo F."/>
            <person name="Chen W."/>
            <person name="Ni D."/>
            <person name="Usadel B."/>
            <person name="Fernie A.R."/>
            <person name="Wen W."/>
        </authorList>
    </citation>
    <scope>NUCLEOTIDE SEQUENCE [LARGE SCALE GENOMIC DNA]</scope>
    <source>
        <strain evidence="3">cv. G240</strain>
    </source>
</reference>